<dbReference type="eggNOG" id="arCOG01981">
    <property type="taxonomic scope" value="Archaea"/>
</dbReference>
<dbReference type="KEGG" id="hut:Huta_1179"/>
<dbReference type="EMBL" id="CP001687">
    <property type="protein sequence ID" value="ACV11355.1"/>
    <property type="molecule type" value="Genomic_DNA"/>
</dbReference>
<dbReference type="HOGENOM" id="CLU_488872_0_0_2"/>
<dbReference type="RefSeq" id="WP_015788930.1">
    <property type="nucleotide sequence ID" value="NC_013158.1"/>
</dbReference>
<reference evidence="2 3" key="1">
    <citation type="journal article" date="2009" name="Stand. Genomic Sci.">
        <title>Complete genome sequence of Halorhabdus utahensis type strain (AX-2).</title>
        <authorList>
            <person name="Anderson I."/>
            <person name="Tindall B.J."/>
            <person name="Pomrenke H."/>
            <person name="Goker M."/>
            <person name="Lapidus A."/>
            <person name="Nolan M."/>
            <person name="Copeland A."/>
            <person name="Glavina Del Rio T."/>
            <person name="Chen F."/>
            <person name="Tice H."/>
            <person name="Cheng J.F."/>
            <person name="Lucas S."/>
            <person name="Chertkov O."/>
            <person name="Bruce D."/>
            <person name="Brettin T."/>
            <person name="Detter J.C."/>
            <person name="Han C."/>
            <person name="Goodwin L."/>
            <person name="Land M."/>
            <person name="Hauser L."/>
            <person name="Chang Y.J."/>
            <person name="Jeffries C.D."/>
            <person name="Pitluck S."/>
            <person name="Pati A."/>
            <person name="Mavromatis K."/>
            <person name="Ivanova N."/>
            <person name="Ovchinnikova G."/>
            <person name="Chen A."/>
            <person name="Palaniappan K."/>
            <person name="Chain P."/>
            <person name="Rohde M."/>
            <person name="Bristow J."/>
            <person name="Eisen J.A."/>
            <person name="Markowitz V."/>
            <person name="Hugenholtz P."/>
            <person name="Kyrpides N.C."/>
            <person name="Klenk H.P."/>
        </authorList>
    </citation>
    <scope>NUCLEOTIDE SEQUENCE [LARGE SCALE GENOMIC DNA]</scope>
    <source>
        <strain evidence="3">DSM 12940 / JCM 11049 / AX-2</strain>
    </source>
</reference>
<keyword evidence="3" id="KW-1185">Reference proteome</keyword>
<dbReference type="Gene3D" id="1.10.472.10">
    <property type="entry name" value="Cyclin-like"/>
    <property type="match status" value="1"/>
</dbReference>
<dbReference type="Proteomes" id="UP000002071">
    <property type="component" value="Chromosome"/>
</dbReference>
<proteinExistence type="predicted"/>
<name>C7NMP2_HALUD</name>
<feature type="region of interest" description="Disordered" evidence="1">
    <location>
        <begin position="214"/>
        <end position="241"/>
    </location>
</feature>
<gene>
    <name evidence="2" type="ordered locus">Huta_1179</name>
</gene>
<protein>
    <submittedName>
        <fullName evidence="2">Uncharacterized protein</fullName>
    </submittedName>
</protein>
<accession>C7NMP2</accession>
<organism evidence="2 3">
    <name type="scientific">Halorhabdus utahensis (strain DSM 12940 / JCM 11049 / AX-2)</name>
    <dbReference type="NCBI Taxonomy" id="519442"/>
    <lineage>
        <taxon>Archaea</taxon>
        <taxon>Methanobacteriati</taxon>
        <taxon>Methanobacteriota</taxon>
        <taxon>Stenosarchaea group</taxon>
        <taxon>Halobacteria</taxon>
        <taxon>Halobacteriales</taxon>
        <taxon>Haloarculaceae</taxon>
        <taxon>Halorhabdus</taxon>
    </lineage>
</organism>
<sequence length="557" mass="59162">MASNETYENRLYDVAEKLQIPDSTLQITRVRLDHLHGEADVDAAQFNQIAPAVLALSCREDGLPITGRDIVEPWTDLLADPEATELDPERLPEQIEAVADRLDIDHPPERPDTLVERYADTLDLSEAVGTAGKRILTDVFREAPRVVAEASSPAETAGASLVLAAEANGVDGVGPNEVADVGAAGGVTIKNRYKAFREVLDEGGLDARRYQADAVEDGASADTGRPDAKSSASDGGVSDVPADACMDAVRGMFPDELPTTATVAEALDAPEERVGDRLQDLADRGELAARRAGETVAWIPGDRDELGADLTIDAVHSEVDALVEALDVDASVRLFARGLVSDAAESVAVEDAAEFAGAALIASSRLNDGDLDPATVAAERDFGTRALYQWLDRLGEIAAVDIPRRGPSDVVESLAEDIEFSETVLEDSRRTLEHYEPAADDAAFAAPELAAGAVFFAATTGGEPIDVDELADSIGFEASHVTDAMNSVFVSLCRGLIRGEIDYEESFWTADLLESDRIAEIGDPQTGRAVAAAKTYVAGREGQHVDEGTLDVLLDEN</sequence>
<evidence type="ECO:0000313" key="2">
    <source>
        <dbReference type="EMBL" id="ACV11355.1"/>
    </source>
</evidence>
<dbReference type="STRING" id="519442.Huta_1179"/>
<dbReference type="GeneID" id="8383454"/>
<dbReference type="AlphaFoldDB" id="C7NMP2"/>
<dbReference type="SUPFAM" id="SSF47954">
    <property type="entry name" value="Cyclin-like"/>
    <property type="match status" value="1"/>
</dbReference>
<evidence type="ECO:0000313" key="3">
    <source>
        <dbReference type="Proteomes" id="UP000002071"/>
    </source>
</evidence>
<evidence type="ECO:0000256" key="1">
    <source>
        <dbReference type="SAM" id="MobiDB-lite"/>
    </source>
</evidence>
<dbReference type="InterPro" id="IPR036915">
    <property type="entry name" value="Cyclin-like_sf"/>
</dbReference>